<dbReference type="EMBL" id="CP046457">
    <property type="protein sequence ID" value="QGT99782.1"/>
    <property type="molecule type" value="Genomic_DNA"/>
</dbReference>
<gene>
    <name evidence="1" type="ORF">SYNTR_1189</name>
</gene>
<sequence>MNKRNYLLKEKDNAELRIAWKEVKHYQKANNQKAVAKTLKNIIAINPNSIYPYNTLGATYRKLYKKTRDNTYLKRAIIVYEKVLRIRKNPVSLVGLAAVYCDLSNVSTAEAYCNEMIKYFGKDSYVINVMSRIASLNNEPELALQLYTQAQEFKNYEKIGLEMTESGLVLEGLNKLVLLSKAENDEQKKQNTNKPNIINQKSNTPIKKSIDEELYLESDYWEQEHCEEEYHDEELDDLIKELNSDENYNYYHGDDDWADISDEDDYFK</sequence>
<dbReference type="AlphaFoldDB" id="A0A6I6DFS0"/>
<dbReference type="InterPro" id="IPR011990">
    <property type="entry name" value="TPR-like_helical_dom_sf"/>
</dbReference>
<reference evidence="2" key="1">
    <citation type="journal article" date="2019" name="Microbiology">
        <title>Complete Genome Sequence of an Uncultured Bacterium of the Candidate Phylum Bipolaricaulota.</title>
        <authorList>
            <person name="Kadnikov V.V."/>
            <person name="Mardanov A.V."/>
            <person name="Beletsky A.V."/>
            <person name="Frank Y.A."/>
            <person name="Karnachuk O.V."/>
            <person name="Ravin N.V."/>
        </authorList>
    </citation>
    <scope>NUCLEOTIDE SEQUENCE [LARGE SCALE GENOMIC DNA]</scope>
</reference>
<keyword evidence="2" id="KW-1185">Reference proteome</keyword>
<evidence type="ECO:0000313" key="1">
    <source>
        <dbReference type="EMBL" id="QGT99782.1"/>
    </source>
</evidence>
<dbReference type="SUPFAM" id="SSF48452">
    <property type="entry name" value="TPR-like"/>
    <property type="match status" value="1"/>
</dbReference>
<protein>
    <submittedName>
        <fullName evidence="1">Uncharacterized protein</fullName>
    </submittedName>
</protein>
<dbReference type="Gene3D" id="1.25.40.10">
    <property type="entry name" value="Tetratricopeptide repeat domain"/>
    <property type="match status" value="1"/>
</dbReference>
<dbReference type="KEGG" id="salq:SYNTR_1189"/>
<name>A0A6I6DFS0_9FIRM</name>
<dbReference type="Proteomes" id="UP000426444">
    <property type="component" value="Chromosome"/>
</dbReference>
<accession>A0A6I6DFS0</accession>
<dbReference type="RefSeq" id="WP_156203639.1">
    <property type="nucleotide sequence ID" value="NZ_CP046457.1"/>
</dbReference>
<proteinExistence type="predicted"/>
<evidence type="ECO:0000313" key="2">
    <source>
        <dbReference type="Proteomes" id="UP000426444"/>
    </source>
</evidence>
<organism evidence="1 2">
    <name type="scientific">Candidatus Syntrophocurvum alkaliphilum</name>
    <dbReference type="NCBI Taxonomy" id="2293317"/>
    <lineage>
        <taxon>Bacteria</taxon>
        <taxon>Bacillati</taxon>
        <taxon>Bacillota</taxon>
        <taxon>Clostridia</taxon>
        <taxon>Eubacteriales</taxon>
        <taxon>Syntrophomonadaceae</taxon>
        <taxon>Candidatus Syntrophocurvum</taxon>
    </lineage>
</organism>